<evidence type="ECO:0000256" key="15">
    <source>
        <dbReference type="ARBA" id="ARBA00047364"/>
    </source>
</evidence>
<dbReference type="InterPro" id="IPR012340">
    <property type="entry name" value="NA-bd_OB-fold"/>
</dbReference>
<accession>A0ABS9MNZ4</accession>
<keyword evidence="5 16" id="KW-0963">Cytoplasm</keyword>
<dbReference type="InterPro" id="IPR001412">
    <property type="entry name" value="aa-tRNA-synth_I_CS"/>
</dbReference>
<dbReference type="Gene3D" id="3.40.50.620">
    <property type="entry name" value="HUPs"/>
    <property type="match status" value="1"/>
</dbReference>
<evidence type="ECO:0000256" key="11">
    <source>
        <dbReference type="ARBA" id="ARBA00022840"/>
    </source>
</evidence>
<keyword evidence="13 16" id="KW-0648">Protein biosynthesis</keyword>
<dbReference type="SUPFAM" id="SSF52374">
    <property type="entry name" value="Nucleotidylyl transferase"/>
    <property type="match status" value="1"/>
</dbReference>
<dbReference type="Proteomes" id="UP001297600">
    <property type="component" value="Unassembled WGS sequence"/>
</dbReference>
<comment type="subcellular location">
    <subcellularLocation>
        <location evidence="2 16">Cytoplasm</location>
    </subcellularLocation>
</comment>
<feature type="domain" description="TRNA-binding" evidence="17">
    <location>
        <begin position="582"/>
        <end position="687"/>
    </location>
</feature>
<evidence type="ECO:0000313" key="19">
    <source>
        <dbReference type="Proteomes" id="UP001297600"/>
    </source>
</evidence>
<evidence type="ECO:0000256" key="6">
    <source>
        <dbReference type="ARBA" id="ARBA00022555"/>
    </source>
</evidence>
<dbReference type="Gene3D" id="2.40.50.140">
    <property type="entry name" value="Nucleic acid-binding proteins"/>
    <property type="match status" value="1"/>
</dbReference>
<dbReference type="Gene3D" id="2.20.28.20">
    <property type="entry name" value="Methionyl-tRNA synthetase, Zn-domain"/>
    <property type="match status" value="1"/>
</dbReference>
<dbReference type="PROSITE" id="PS00178">
    <property type="entry name" value="AA_TRNA_LIGASE_I"/>
    <property type="match status" value="1"/>
</dbReference>
<evidence type="ECO:0000256" key="9">
    <source>
        <dbReference type="ARBA" id="ARBA00022741"/>
    </source>
</evidence>
<comment type="subunit">
    <text evidence="4 16">Homodimer.</text>
</comment>
<dbReference type="Pfam" id="PF19303">
    <property type="entry name" value="Anticodon_3"/>
    <property type="match status" value="1"/>
</dbReference>
<comment type="catalytic activity">
    <reaction evidence="15 16">
        <text>tRNA(Met) + L-methionine + ATP = L-methionyl-tRNA(Met) + AMP + diphosphate</text>
        <dbReference type="Rhea" id="RHEA:13481"/>
        <dbReference type="Rhea" id="RHEA-COMP:9667"/>
        <dbReference type="Rhea" id="RHEA-COMP:9698"/>
        <dbReference type="ChEBI" id="CHEBI:30616"/>
        <dbReference type="ChEBI" id="CHEBI:33019"/>
        <dbReference type="ChEBI" id="CHEBI:57844"/>
        <dbReference type="ChEBI" id="CHEBI:78442"/>
        <dbReference type="ChEBI" id="CHEBI:78530"/>
        <dbReference type="ChEBI" id="CHEBI:456215"/>
        <dbReference type="EC" id="6.1.1.10"/>
    </reaction>
</comment>
<dbReference type="SUPFAM" id="SSF50249">
    <property type="entry name" value="Nucleic acid-binding proteins"/>
    <property type="match status" value="1"/>
</dbReference>
<dbReference type="NCBIfam" id="TIGR00399">
    <property type="entry name" value="metG_C_term"/>
    <property type="match status" value="1"/>
</dbReference>
<feature type="binding site" evidence="16">
    <location>
        <position position="147"/>
    </location>
    <ligand>
        <name>Zn(2+)</name>
        <dbReference type="ChEBI" id="CHEBI:29105"/>
    </ligand>
</feature>
<feature type="short sequence motif" description="'KMSKS' region" evidence="16">
    <location>
        <begin position="340"/>
        <end position="344"/>
    </location>
</feature>
<dbReference type="NCBIfam" id="TIGR00398">
    <property type="entry name" value="metG"/>
    <property type="match status" value="1"/>
</dbReference>
<dbReference type="SUPFAM" id="SSF47323">
    <property type="entry name" value="Anticodon-binding domain of a subclass of class I aminoacyl-tRNA synthetases"/>
    <property type="match status" value="1"/>
</dbReference>
<dbReference type="InterPro" id="IPR029038">
    <property type="entry name" value="MetRS_Zn"/>
</dbReference>
<evidence type="ECO:0000256" key="13">
    <source>
        <dbReference type="ARBA" id="ARBA00022917"/>
    </source>
</evidence>
<feature type="short sequence motif" description="'HIGH' region" evidence="16">
    <location>
        <begin position="13"/>
        <end position="23"/>
    </location>
</feature>
<dbReference type="SUPFAM" id="SSF57770">
    <property type="entry name" value="Methionyl-tRNA synthetase (MetRS), Zn-domain"/>
    <property type="match status" value="1"/>
</dbReference>
<dbReference type="PRINTS" id="PR01041">
    <property type="entry name" value="TRNASYNTHMET"/>
</dbReference>
<keyword evidence="9 16" id="KW-0547">Nucleotide-binding</keyword>
<dbReference type="PANTHER" id="PTHR45765:SF1">
    <property type="entry name" value="METHIONINE--TRNA LIGASE, CYTOPLASMIC"/>
    <property type="match status" value="1"/>
</dbReference>
<feature type="binding site" evidence="16">
    <location>
        <position position="144"/>
    </location>
    <ligand>
        <name>Zn(2+)</name>
        <dbReference type="ChEBI" id="CHEBI:29105"/>
    </ligand>
</feature>
<dbReference type="InterPro" id="IPR009080">
    <property type="entry name" value="tRNAsynth_Ia_anticodon-bd"/>
</dbReference>
<evidence type="ECO:0000256" key="5">
    <source>
        <dbReference type="ARBA" id="ARBA00022490"/>
    </source>
</evidence>
<evidence type="ECO:0000256" key="2">
    <source>
        <dbReference type="ARBA" id="ARBA00004496"/>
    </source>
</evidence>
<comment type="caution">
    <text evidence="18">The sequence shown here is derived from an EMBL/GenBank/DDBJ whole genome shotgun (WGS) entry which is preliminary data.</text>
</comment>
<dbReference type="InterPro" id="IPR002547">
    <property type="entry name" value="tRNA-bd_dom"/>
</dbReference>
<dbReference type="CDD" id="cd00814">
    <property type="entry name" value="MetRS_core"/>
    <property type="match status" value="1"/>
</dbReference>
<dbReference type="CDD" id="cd02800">
    <property type="entry name" value="tRNA_bind_EcMetRS_like"/>
    <property type="match status" value="1"/>
</dbReference>
<dbReference type="InterPro" id="IPR014758">
    <property type="entry name" value="Met-tRNA_synth"/>
</dbReference>
<dbReference type="NCBIfam" id="NF001100">
    <property type="entry name" value="PRK00133.1"/>
    <property type="match status" value="1"/>
</dbReference>
<evidence type="ECO:0000256" key="4">
    <source>
        <dbReference type="ARBA" id="ARBA00011738"/>
    </source>
</evidence>
<dbReference type="InterPro" id="IPR004495">
    <property type="entry name" value="Met-tRNA-synth_bsu_C"/>
</dbReference>
<dbReference type="GO" id="GO:0004825">
    <property type="term" value="F:methionine-tRNA ligase activity"/>
    <property type="evidence" value="ECO:0007669"/>
    <property type="project" value="UniProtKB-EC"/>
</dbReference>
<protein>
    <recommendedName>
        <fullName evidence="16">Methionine--tRNA ligase</fullName>
        <ecNumber evidence="16">6.1.1.10</ecNumber>
    </recommendedName>
    <alternativeName>
        <fullName evidence="16">Methionyl-tRNA synthetase</fullName>
        <shortName evidence="16">MetRS</shortName>
    </alternativeName>
</protein>
<comment type="function">
    <text evidence="1 16">Is required not only for elongation of protein synthesis but also for the initiation of all mRNA translation through initiator tRNA(fMet) aminoacylation.</text>
</comment>
<feature type="binding site" evidence="16">
    <location>
        <position position="343"/>
    </location>
    <ligand>
        <name>ATP</name>
        <dbReference type="ChEBI" id="CHEBI:30616"/>
    </ligand>
</feature>
<dbReference type="InterPro" id="IPR041872">
    <property type="entry name" value="Anticodon_Met"/>
</dbReference>
<sequence>MSKRNIFITTALPYANGPFHIGHITEYILADTWVRHERMMGNNVVFVGADDTHGAPMMIAAEKKGVTPQEFVAQIRAGRKQYLDGFHIKFDWWYTTDSPENVKLSQEIYRRLKAAGMIYTKSVTQYYDTQKKMFLADRYIKGKCPHCGAEDQYGDSCEVCGSVYSPTELINPYSVLTGTTPELRSSVHYFFKLSDPSARQFLREWTSGCGLDGKPRLQPEVLAKDQEWLGEGAQLEDWDISRDAPYFGIPIPDAPGKFFYVWLDAPVGYLASLMSYCNAKGIDFEKFLSDPSTEQIHFIGKDIIYFHTLFWPAMLKYAGRPFRVPDHIYVHGFVTVGGAKMSKSRGTGISPLRYLELGMDPEWLRYYLAAKLSSKVEDIDFTKQDFFSRINSDLIGKYVNIASRSAGFIVKRFGGRVLDAAMDDPLLEALRSQAGSIMDLYENREFSRVTRSVMELADQTNEYIDRMKPWELAKDPQKADELHRVASVSLEAFRILTNYLKPILPGTASKVEEFLQCGELTWQSIRSPLSSQGEILPFKHLMQRVDMEKQLDQLLPAPAPEQKPQEVLPGGEAIAPVCSIQDFNRVDLRVAKILKCEEVEGSNKLLRLTLDVGEGSPRTVFSGIKSSYRPEDLVGRLTVVVANLAPRKMRFGLSEGMVLAASDASGGTPGFYLLAPFEGAKPGMRLH</sequence>
<dbReference type="InterPro" id="IPR033911">
    <property type="entry name" value="MetRS_core"/>
</dbReference>
<comment type="cofactor">
    <cofactor evidence="16">
        <name>Zn(2+)</name>
        <dbReference type="ChEBI" id="CHEBI:29105"/>
    </cofactor>
    <text evidence="16">Binds 1 zinc ion per subunit.</text>
</comment>
<keyword evidence="6 16" id="KW-0820">tRNA-binding</keyword>
<dbReference type="EMBL" id="JAKNCT010000002">
    <property type="protein sequence ID" value="MCG5030257.1"/>
    <property type="molecule type" value="Genomic_DNA"/>
</dbReference>
<keyword evidence="14 16" id="KW-0030">Aminoacyl-tRNA synthetase</keyword>
<dbReference type="PROSITE" id="PS50886">
    <property type="entry name" value="TRBD"/>
    <property type="match status" value="1"/>
</dbReference>
<evidence type="ECO:0000256" key="12">
    <source>
        <dbReference type="ARBA" id="ARBA00022884"/>
    </source>
</evidence>
<dbReference type="EC" id="6.1.1.10" evidence="16"/>
<dbReference type="CDD" id="cd07957">
    <property type="entry name" value="Anticodon_Ia_Met"/>
    <property type="match status" value="1"/>
</dbReference>
<evidence type="ECO:0000256" key="3">
    <source>
        <dbReference type="ARBA" id="ARBA00008258"/>
    </source>
</evidence>
<evidence type="ECO:0000256" key="1">
    <source>
        <dbReference type="ARBA" id="ARBA00003314"/>
    </source>
</evidence>
<dbReference type="InterPro" id="IPR023458">
    <property type="entry name" value="Met-tRNA_ligase_1"/>
</dbReference>
<evidence type="ECO:0000256" key="10">
    <source>
        <dbReference type="ARBA" id="ARBA00022833"/>
    </source>
</evidence>
<evidence type="ECO:0000256" key="8">
    <source>
        <dbReference type="ARBA" id="ARBA00022723"/>
    </source>
</evidence>
<reference evidence="18 19" key="1">
    <citation type="submission" date="2022-02" db="EMBL/GenBank/DDBJ databases">
        <title>Mesosutterella porci, a novel member of the family Sutterellaceae from pig feces.</title>
        <authorList>
            <person name="Wylensek D."/>
            <person name="Clavel T."/>
        </authorList>
    </citation>
    <scope>NUCLEOTIDE SEQUENCE [LARGE SCALE GENOMIC DNA]</scope>
    <source>
        <strain evidence="19">oilRF-744-wt-GAM-9</strain>
    </source>
</reference>
<dbReference type="Pfam" id="PF09334">
    <property type="entry name" value="tRNA-synt_1g"/>
    <property type="match status" value="1"/>
</dbReference>
<keyword evidence="12 16" id="KW-0694">RNA-binding</keyword>
<keyword evidence="11 16" id="KW-0067">ATP-binding</keyword>
<keyword evidence="7 16" id="KW-0436">Ligase</keyword>
<dbReference type="HAMAP" id="MF_00098">
    <property type="entry name" value="Met_tRNA_synth_type1"/>
    <property type="match status" value="1"/>
</dbReference>
<evidence type="ECO:0000256" key="16">
    <source>
        <dbReference type="HAMAP-Rule" id="MF_00098"/>
    </source>
</evidence>
<comment type="similarity">
    <text evidence="3 16">Belongs to the class-I aminoacyl-tRNA synthetase family. MetG type 1 subfamily.</text>
</comment>
<dbReference type="Pfam" id="PF01588">
    <property type="entry name" value="tRNA_bind"/>
    <property type="match status" value="1"/>
</dbReference>
<proteinExistence type="inferred from homology"/>
<dbReference type="Gene3D" id="1.10.730.10">
    <property type="entry name" value="Isoleucyl-tRNA Synthetase, Domain 1"/>
    <property type="match status" value="1"/>
</dbReference>
<dbReference type="PANTHER" id="PTHR45765">
    <property type="entry name" value="METHIONINE--TRNA LIGASE"/>
    <property type="match status" value="1"/>
</dbReference>
<feature type="binding site" evidence="16">
    <location>
        <position position="160"/>
    </location>
    <ligand>
        <name>Zn(2+)</name>
        <dbReference type="ChEBI" id="CHEBI:29105"/>
    </ligand>
</feature>
<evidence type="ECO:0000259" key="17">
    <source>
        <dbReference type="PROSITE" id="PS50886"/>
    </source>
</evidence>
<keyword evidence="19" id="KW-1185">Reference proteome</keyword>
<evidence type="ECO:0000256" key="7">
    <source>
        <dbReference type="ARBA" id="ARBA00022598"/>
    </source>
</evidence>
<gene>
    <name evidence="16 18" type="primary">metG</name>
    <name evidence="18" type="ORF">MAF45_02140</name>
</gene>
<feature type="binding site" evidence="16">
    <location>
        <position position="157"/>
    </location>
    <ligand>
        <name>Zn(2+)</name>
        <dbReference type="ChEBI" id="CHEBI:29105"/>
    </ligand>
</feature>
<organism evidence="18 19">
    <name type="scientific">Mesosutterella porci</name>
    <dbReference type="NCBI Taxonomy" id="2915351"/>
    <lineage>
        <taxon>Bacteria</taxon>
        <taxon>Pseudomonadati</taxon>
        <taxon>Pseudomonadota</taxon>
        <taxon>Betaproteobacteria</taxon>
        <taxon>Burkholderiales</taxon>
        <taxon>Sutterellaceae</taxon>
        <taxon>Mesosutterella</taxon>
    </lineage>
</organism>
<dbReference type="RefSeq" id="WP_237977912.1">
    <property type="nucleotide sequence ID" value="NZ_JAKNCT010000002.1"/>
</dbReference>
<keyword evidence="8 16" id="KW-0479">Metal-binding</keyword>
<dbReference type="InterPro" id="IPR014729">
    <property type="entry name" value="Rossmann-like_a/b/a_fold"/>
</dbReference>
<dbReference type="InterPro" id="IPR015413">
    <property type="entry name" value="Methionyl/Leucyl_tRNA_Synth"/>
</dbReference>
<keyword evidence="10 16" id="KW-0862">Zinc</keyword>
<name>A0ABS9MNZ4_9BURK</name>
<evidence type="ECO:0000313" key="18">
    <source>
        <dbReference type="EMBL" id="MCG5030257.1"/>
    </source>
</evidence>
<evidence type="ECO:0000256" key="14">
    <source>
        <dbReference type="ARBA" id="ARBA00023146"/>
    </source>
</evidence>